<keyword evidence="1" id="KW-0472">Membrane</keyword>
<feature type="transmembrane region" description="Helical" evidence="1">
    <location>
        <begin position="6"/>
        <end position="28"/>
    </location>
</feature>
<keyword evidence="1" id="KW-1133">Transmembrane helix</keyword>
<organism evidence="2 3">
    <name type="scientific">Patella caerulea</name>
    <name type="common">Rayed Mediterranean limpet</name>
    <dbReference type="NCBI Taxonomy" id="87958"/>
    <lineage>
        <taxon>Eukaryota</taxon>
        <taxon>Metazoa</taxon>
        <taxon>Spiralia</taxon>
        <taxon>Lophotrochozoa</taxon>
        <taxon>Mollusca</taxon>
        <taxon>Gastropoda</taxon>
        <taxon>Patellogastropoda</taxon>
        <taxon>Patelloidea</taxon>
        <taxon>Patellidae</taxon>
        <taxon>Patella</taxon>
    </lineage>
</organism>
<sequence length="75" mass="8515">MESPNYVDAVVGVIMSALFIGVLVFAYYTEYEVSCFKEDFQPTPFEVYKISGIDNKACEISIDSLYYLPTYETSV</sequence>
<dbReference type="Proteomes" id="UP001347796">
    <property type="component" value="Unassembled WGS sequence"/>
</dbReference>
<evidence type="ECO:0000313" key="2">
    <source>
        <dbReference type="EMBL" id="KAK6167489.1"/>
    </source>
</evidence>
<comment type="caution">
    <text evidence="2">The sequence shown here is derived from an EMBL/GenBank/DDBJ whole genome shotgun (WGS) entry which is preliminary data.</text>
</comment>
<keyword evidence="1" id="KW-0812">Transmembrane</keyword>
<protein>
    <submittedName>
        <fullName evidence="2">Uncharacterized protein</fullName>
    </submittedName>
</protein>
<reference evidence="2 3" key="1">
    <citation type="submission" date="2024-01" db="EMBL/GenBank/DDBJ databases">
        <title>The genome of the rayed Mediterranean limpet Patella caerulea (Linnaeus, 1758).</title>
        <authorList>
            <person name="Anh-Thu Weber A."/>
            <person name="Halstead-Nussloch G."/>
        </authorList>
    </citation>
    <scope>NUCLEOTIDE SEQUENCE [LARGE SCALE GENOMIC DNA]</scope>
    <source>
        <strain evidence="2">AATW-2023a</strain>
        <tissue evidence="2">Whole specimen</tissue>
    </source>
</reference>
<evidence type="ECO:0000256" key="1">
    <source>
        <dbReference type="SAM" id="Phobius"/>
    </source>
</evidence>
<dbReference type="AlphaFoldDB" id="A0AAN8GIV3"/>
<proteinExistence type="predicted"/>
<accession>A0AAN8GIV3</accession>
<name>A0AAN8GIV3_PATCE</name>
<dbReference type="EMBL" id="JAZGQO010000018">
    <property type="protein sequence ID" value="KAK6167489.1"/>
    <property type="molecule type" value="Genomic_DNA"/>
</dbReference>
<keyword evidence="3" id="KW-1185">Reference proteome</keyword>
<gene>
    <name evidence="2" type="ORF">SNE40_021505</name>
</gene>
<evidence type="ECO:0000313" key="3">
    <source>
        <dbReference type="Proteomes" id="UP001347796"/>
    </source>
</evidence>